<evidence type="ECO:0000256" key="3">
    <source>
        <dbReference type="ARBA" id="ARBA00014376"/>
    </source>
</evidence>
<dbReference type="InterPro" id="IPR006300">
    <property type="entry name" value="FlgB"/>
</dbReference>
<evidence type="ECO:0000256" key="4">
    <source>
        <dbReference type="ARBA" id="ARBA00023143"/>
    </source>
</evidence>
<dbReference type="NCBIfam" id="TIGR01396">
    <property type="entry name" value="FlgB"/>
    <property type="match status" value="1"/>
</dbReference>
<name>A0A8J7RYP0_9PROT</name>
<keyword evidence="8" id="KW-0282">Flagellum</keyword>
<dbReference type="InterPro" id="IPR001444">
    <property type="entry name" value="Flag_bb_rod_N"/>
</dbReference>
<organism evidence="8 9">
    <name type="scientific">Marivibrio halodurans</name>
    <dbReference type="NCBI Taxonomy" id="2039722"/>
    <lineage>
        <taxon>Bacteria</taxon>
        <taxon>Pseudomonadati</taxon>
        <taxon>Pseudomonadota</taxon>
        <taxon>Alphaproteobacteria</taxon>
        <taxon>Rhodospirillales</taxon>
        <taxon>Rhodospirillaceae</taxon>
        <taxon>Marivibrio</taxon>
    </lineage>
</organism>
<evidence type="ECO:0000256" key="5">
    <source>
        <dbReference type="ARBA" id="ARBA00024934"/>
    </source>
</evidence>
<keyword evidence="8" id="KW-0969">Cilium</keyword>
<reference evidence="8" key="1">
    <citation type="submission" date="2021-04" db="EMBL/GenBank/DDBJ databases">
        <authorList>
            <person name="Zhang D.-C."/>
        </authorList>
    </citation>
    <scope>NUCLEOTIDE SEQUENCE</scope>
    <source>
        <strain evidence="8">CGMCC 1.15697</strain>
    </source>
</reference>
<dbReference type="Proteomes" id="UP000672602">
    <property type="component" value="Unassembled WGS sequence"/>
</dbReference>
<keyword evidence="9" id="KW-1185">Reference proteome</keyword>
<evidence type="ECO:0000313" key="9">
    <source>
        <dbReference type="Proteomes" id="UP000672602"/>
    </source>
</evidence>
<keyword evidence="8" id="KW-0966">Cell projection</keyword>
<dbReference type="PIRSF" id="PIRSF002889">
    <property type="entry name" value="Rod_FlgB"/>
    <property type="match status" value="1"/>
</dbReference>
<evidence type="ECO:0000256" key="6">
    <source>
        <dbReference type="PIRNR" id="PIRNR002889"/>
    </source>
</evidence>
<dbReference type="Pfam" id="PF00460">
    <property type="entry name" value="Flg_bb_rod"/>
    <property type="match status" value="1"/>
</dbReference>
<dbReference type="RefSeq" id="WP_210681584.1">
    <property type="nucleotide sequence ID" value="NZ_JAGMWN010000003.1"/>
</dbReference>
<proteinExistence type="inferred from homology"/>
<evidence type="ECO:0000259" key="7">
    <source>
        <dbReference type="Pfam" id="PF00460"/>
    </source>
</evidence>
<comment type="subunit">
    <text evidence="6">The basal body constitutes a major portion of the flagellar organelle and consists of a number of rings mounted on a central rod.</text>
</comment>
<comment type="caution">
    <text evidence="8">The sequence shown here is derived from an EMBL/GenBank/DDBJ whole genome shotgun (WGS) entry which is preliminary data.</text>
</comment>
<evidence type="ECO:0000313" key="8">
    <source>
        <dbReference type="EMBL" id="MBP5857015.1"/>
    </source>
</evidence>
<sequence>MALSDTPIMGMLTHKMDWLTQRQRVIGQNIANADTPGYRAHDIEGIDFKRSVHRQQGQLQLAVTDPAHMTSPKGDMTFREARERTPYEVSPTGNRVVLEEQMMKMSQTAGDYEFATNLYRKYSSLYRMALGRGGGG</sequence>
<keyword evidence="4 6" id="KW-0975">Bacterial flagellum</keyword>
<accession>A0A8J7RYP0</accession>
<comment type="subcellular location">
    <subcellularLocation>
        <location evidence="1 6">Bacterial flagellum basal body</location>
    </subcellularLocation>
</comment>
<gene>
    <name evidence="8" type="primary">flgB</name>
    <name evidence="8" type="ORF">KAJ83_08345</name>
</gene>
<protein>
    <recommendedName>
        <fullName evidence="3 6">Flagellar basal body rod protein FlgB</fullName>
    </recommendedName>
</protein>
<dbReference type="GO" id="GO:0030694">
    <property type="term" value="C:bacterial-type flagellum basal body, rod"/>
    <property type="evidence" value="ECO:0007669"/>
    <property type="project" value="InterPro"/>
</dbReference>
<comment type="function">
    <text evidence="5 6">Structural component of flagellum, the bacterial motility apparatus. Part of the rod structure of flagellar basal body.</text>
</comment>
<feature type="domain" description="Flagellar basal body rod protein N-terminal" evidence="7">
    <location>
        <begin position="21"/>
        <end position="39"/>
    </location>
</feature>
<dbReference type="AlphaFoldDB" id="A0A8J7RYP0"/>
<dbReference type="GO" id="GO:0071973">
    <property type="term" value="P:bacterial-type flagellum-dependent cell motility"/>
    <property type="evidence" value="ECO:0007669"/>
    <property type="project" value="InterPro"/>
</dbReference>
<evidence type="ECO:0000256" key="2">
    <source>
        <dbReference type="ARBA" id="ARBA00009677"/>
    </source>
</evidence>
<comment type="similarity">
    <text evidence="2 6">Belongs to the flagella basal body rod proteins family.</text>
</comment>
<dbReference type="EMBL" id="JAGMWN010000003">
    <property type="protein sequence ID" value="MBP5857015.1"/>
    <property type="molecule type" value="Genomic_DNA"/>
</dbReference>
<evidence type="ECO:0000256" key="1">
    <source>
        <dbReference type="ARBA" id="ARBA00004117"/>
    </source>
</evidence>